<keyword evidence="5" id="KW-1185">Reference proteome</keyword>
<reference evidence="4 5" key="1">
    <citation type="journal article" date="2019" name="Int. J. Syst. Evol. Microbiol.">
        <title>Capsulimonas corticalis gen. nov., sp. nov., an aerobic capsulated bacterium, of a novel bacterial order, Capsulimonadales ord. nov., of the class Armatimonadia of the phylum Armatimonadetes.</title>
        <authorList>
            <person name="Li J."/>
            <person name="Kudo C."/>
            <person name="Tonouchi A."/>
        </authorList>
    </citation>
    <scope>NUCLEOTIDE SEQUENCE [LARGE SCALE GENOMIC DNA]</scope>
    <source>
        <strain evidence="4 5">AX-7</strain>
    </source>
</reference>
<evidence type="ECO:0000256" key="1">
    <source>
        <dbReference type="ARBA" id="ARBA00023015"/>
    </source>
</evidence>
<dbReference type="InterPro" id="IPR028082">
    <property type="entry name" value="Peripla_BP_I"/>
</dbReference>
<organism evidence="4 5">
    <name type="scientific">Capsulimonas corticalis</name>
    <dbReference type="NCBI Taxonomy" id="2219043"/>
    <lineage>
        <taxon>Bacteria</taxon>
        <taxon>Bacillati</taxon>
        <taxon>Armatimonadota</taxon>
        <taxon>Armatimonadia</taxon>
        <taxon>Capsulimonadales</taxon>
        <taxon>Capsulimonadaceae</taxon>
        <taxon>Capsulimonas</taxon>
    </lineage>
</organism>
<protein>
    <submittedName>
        <fullName evidence="4">Uncharacterized protein</fullName>
    </submittedName>
</protein>
<keyword evidence="3" id="KW-0804">Transcription</keyword>
<dbReference type="Pfam" id="PF13377">
    <property type="entry name" value="Peripla_BP_3"/>
    <property type="match status" value="1"/>
</dbReference>
<evidence type="ECO:0000256" key="2">
    <source>
        <dbReference type="ARBA" id="ARBA00023125"/>
    </source>
</evidence>
<dbReference type="SMART" id="SM00345">
    <property type="entry name" value="HTH_GNTR"/>
    <property type="match status" value="1"/>
</dbReference>
<evidence type="ECO:0000313" key="5">
    <source>
        <dbReference type="Proteomes" id="UP000287394"/>
    </source>
</evidence>
<dbReference type="InterPro" id="IPR000524">
    <property type="entry name" value="Tscrpt_reg_HTH_GntR"/>
</dbReference>
<dbReference type="GO" id="GO:0000976">
    <property type="term" value="F:transcription cis-regulatory region binding"/>
    <property type="evidence" value="ECO:0007669"/>
    <property type="project" value="TreeGrafter"/>
</dbReference>
<dbReference type="OrthoDB" id="9784962at2"/>
<accession>A0A402CXC8</accession>
<dbReference type="SUPFAM" id="SSF46785">
    <property type="entry name" value="Winged helix' DNA-binding domain"/>
    <property type="match status" value="1"/>
</dbReference>
<dbReference type="CDD" id="cd07377">
    <property type="entry name" value="WHTH_GntR"/>
    <property type="match status" value="1"/>
</dbReference>
<dbReference type="AlphaFoldDB" id="A0A402CXC8"/>
<dbReference type="Gene3D" id="1.10.10.10">
    <property type="entry name" value="Winged helix-like DNA-binding domain superfamily/Winged helix DNA-binding domain"/>
    <property type="match status" value="1"/>
</dbReference>
<dbReference type="Pfam" id="PF00392">
    <property type="entry name" value="GntR"/>
    <property type="match status" value="1"/>
</dbReference>
<proteinExistence type="predicted"/>
<dbReference type="PROSITE" id="PS50949">
    <property type="entry name" value="HTH_GNTR"/>
    <property type="match status" value="1"/>
</dbReference>
<sequence length="444" mass="48631">MANPSATQSNKKTPSVRVPAYQRIEEDIRTKIKDGRLPAGSMLANRHNLAREYGVALSTAQQAIAKLTADGVLVTYDRRGTFVSHPAPAESNGAGPENGAAPAVPIAEKRIARVQEPFYDSAMLSGKPASMTLGIVTASRIDTMSYSDIEIFWSCLAIRALEQVFSEAGGATRYYHWRGENQETCPQGLPEDYAASIHNGIAAVRADGADAIAVVGFCDAPNVSDEIVRAVDIENVPLVYISWHEVQPPLAQVFYDNSFAGYQAAQHLLRQGYQRLIFMVPFADAWITDRIQGARTAIRHAGLPEETLRLYSPESTTLEPYDRPIAPTRMYDLSQSFFTKEWEPLRRGPEPYGVIAPNDDTAFTVMDVAAEHGWTPGRDFGLVGFDDDPRSCARGLTTVRPPIEAMGEEAGRLLLRALQGDKNGQSVRLRSHLIPRASTSLGTK</sequence>
<dbReference type="GO" id="GO:0003700">
    <property type="term" value="F:DNA-binding transcription factor activity"/>
    <property type="evidence" value="ECO:0007669"/>
    <property type="project" value="InterPro"/>
</dbReference>
<keyword evidence="2" id="KW-0238">DNA-binding</keyword>
<evidence type="ECO:0000313" key="4">
    <source>
        <dbReference type="EMBL" id="BDI32361.1"/>
    </source>
</evidence>
<dbReference type="InterPro" id="IPR036390">
    <property type="entry name" value="WH_DNA-bd_sf"/>
</dbReference>
<keyword evidence="1" id="KW-0805">Transcription regulation</keyword>
<dbReference type="Proteomes" id="UP000287394">
    <property type="component" value="Chromosome"/>
</dbReference>
<dbReference type="CDD" id="cd06267">
    <property type="entry name" value="PBP1_LacI_sugar_binding-like"/>
    <property type="match status" value="1"/>
</dbReference>
<dbReference type="RefSeq" id="WP_119321959.1">
    <property type="nucleotide sequence ID" value="NZ_AP025739.1"/>
</dbReference>
<dbReference type="InterPro" id="IPR036388">
    <property type="entry name" value="WH-like_DNA-bd_sf"/>
</dbReference>
<evidence type="ECO:0000256" key="3">
    <source>
        <dbReference type="ARBA" id="ARBA00023163"/>
    </source>
</evidence>
<dbReference type="Gene3D" id="3.40.50.2300">
    <property type="match status" value="2"/>
</dbReference>
<gene>
    <name evidence="4" type="ORF">CCAX7_44120</name>
</gene>
<dbReference type="PANTHER" id="PTHR30146:SF138">
    <property type="entry name" value="TRANSCRIPTIONAL REGULATORY PROTEIN"/>
    <property type="match status" value="1"/>
</dbReference>
<name>A0A402CXC8_9BACT</name>
<dbReference type="InterPro" id="IPR046335">
    <property type="entry name" value="LacI/GalR-like_sensor"/>
</dbReference>
<dbReference type="EMBL" id="AP025739">
    <property type="protein sequence ID" value="BDI32361.1"/>
    <property type="molecule type" value="Genomic_DNA"/>
</dbReference>
<dbReference type="PANTHER" id="PTHR30146">
    <property type="entry name" value="LACI-RELATED TRANSCRIPTIONAL REPRESSOR"/>
    <property type="match status" value="1"/>
</dbReference>
<dbReference type="SUPFAM" id="SSF53822">
    <property type="entry name" value="Periplasmic binding protein-like I"/>
    <property type="match status" value="1"/>
</dbReference>
<dbReference type="KEGG" id="ccot:CCAX7_44120"/>